<name>A0A7S0U8T8_HEMAN</name>
<dbReference type="NCBIfam" id="TIGR00503">
    <property type="entry name" value="prfC"/>
    <property type="match status" value="1"/>
</dbReference>
<dbReference type="InterPro" id="IPR004548">
    <property type="entry name" value="PrfC"/>
</dbReference>
<dbReference type="SUPFAM" id="SSF52540">
    <property type="entry name" value="P-loop containing nucleoside triphosphate hydrolases"/>
    <property type="match status" value="1"/>
</dbReference>
<dbReference type="NCBIfam" id="TIGR00231">
    <property type="entry name" value="small_GTP"/>
    <property type="match status" value="1"/>
</dbReference>
<proteinExistence type="inferred from homology"/>
<dbReference type="CDD" id="cd04169">
    <property type="entry name" value="RF3"/>
    <property type="match status" value="1"/>
</dbReference>
<dbReference type="InterPro" id="IPR038467">
    <property type="entry name" value="RF3_dom_3_sf"/>
</dbReference>
<keyword evidence="8" id="KW-0732">Signal</keyword>
<protein>
    <recommendedName>
        <fullName evidence="9">Tr-type G domain-containing protein</fullName>
    </recommendedName>
</protein>
<dbReference type="Pfam" id="PF00009">
    <property type="entry name" value="GTP_EFTU"/>
    <property type="match status" value="1"/>
</dbReference>
<evidence type="ECO:0000259" key="9">
    <source>
        <dbReference type="PROSITE" id="PS51722"/>
    </source>
</evidence>
<dbReference type="InterPro" id="IPR005225">
    <property type="entry name" value="Small_GTP-bd"/>
</dbReference>
<feature type="region of interest" description="Disordered" evidence="7">
    <location>
        <begin position="52"/>
        <end position="73"/>
    </location>
</feature>
<evidence type="ECO:0000256" key="2">
    <source>
        <dbReference type="ARBA" id="ARBA00009978"/>
    </source>
</evidence>
<dbReference type="PANTHER" id="PTHR43556:SF2">
    <property type="entry name" value="PEPTIDE CHAIN RELEASE FACTOR RF3"/>
    <property type="match status" value="1"/>
</dbReference>
<accession>A0A7S0U8T8</accession>
<evidence type="ECO:0000256" key="3">
    <source>
        <dbReference type="ARBA" id="ARBA00022490"/>
    </source>
</evidence>
<dbReference type="AlphaFoldDB" id="A0A7S0U8T8"/>
<evidence type="ECO:0000256" key="1">
    <source>
        <dbReference type="ARBA" id="ARBA00004496"/>
    </source>
</evidence>
<evidence type="ECO:0000256" key="7">
    <source>
        <dbReference type="SAM" id="MobiDB-lite"/>
    </source>
</evidence>
<dbReference type="GO" id="GO:0003924">
    <property type="term" value="F:GTPase activity"/>
    <property type="evidence" value="ECO:0007669"/>
    <property type="project" value="InterPro"/>
</dbReference>
<dbReference type="PROSITE" id="PS51722">
    <property type="entry name" value="G_TR_2"/>
    <property type="match status" value="1"/>
</dbReference>
<dbReference type="FunFam" id="3.30.70.3280:FF:000001">
    <property type="entry name" value="Peptide chain release factor 3"/>
    <property type="match status" value="1"/>
</dbReference>
<dbReference type="EMBL" id="HBFK01030686">
    <property type="protein sequence ID" value="CAD8752149.1"/>
    <property type="molecule type" value="Transcribed_RNA"/>
</dbReference>
<dbReference type="InterPro" id="IPR027417">
    <property type="entry name" value="P-loop_NTPase"/>
</dbReference>
<dbReference type="PANTHER" id="PTHR43556">
    <property type="entry name" value="PEPTIDE CHAIN RELEASE FACTOR RF3"/>
    <property type="match status" value="1"/>
</dbReference>
<evidence type="ECO:0000256" key="6">
    <source>
        <dbReference type="ARBA" id="ARBA00023134"/>
    </source>
</evidence>
<dbReference type="SUPFAM" id="SSF54980">
    <property type="entry name" value="EF-G C-terminal domain-like"/>
    <property type="match status" value="1"/>
</dbReference>
<keyword evidence="5" id="KW-0648">Protein biosynthesis</keyword>
<organism evidence="10">
    <name type="scientific">Hemiselmis andersenii</name>
    <name type="common">Cryptophyte alga</name>
    <dbReference type="NCBI Taxonomy" id="464988"/>
    <lineage>
        <taxon>Eukaryota</taxon>
        <taxon>Cryptophyceae</taxon>
        <taxon>Cryptomonadales</taxon>
        <taxon>Hemiselmidaceae</taxon>
        <taxon>Hemiselmis</taxon>
    </lineage>
</organism>
<dbReference type="InterPro" id="IPR009000">
    <property type="entry name" value="Transl_B-barrel_sf"/>
</dbReference>
<sequence length="598" mass="66298">MVGLRPILALLSIAGLCVEGWQGNSLVATRLPLSAGKGRACQGRNVAAIRMQETETAPSPSKKPSAPTEQELSREIGRRRTFAIISHPDAGKTTMTEKLLLYGGAVQEAGAVKAKGERRRATSDWMKIEQDRGISISSTALQFEYRGMQLNLLDTPGHEDFSEDTYRTIAAADNAVMLLDGAKGLEAQTLKLFNVVQKRKLPLFTFINKMDRPALEPLELLDTIENVLKIKTSPVTWPIGSGDRFMGIYDRSSSSVQIFSKESGGAKKATEVEIDGLDDPKLADLVPDDLLSNLKEELEILDEIVDPLDMELVRAQKQTPVWFGSGYNNFGVETFLNRFIDLSLPPSPRTSGDTAVPPEDKEFTGFVFKLQANMDPKHRDRIAFVRVCSGRFDKDMQVLHTRTGKTVRLSAPSKLFAQRRETVDTAYAGDIVGFVNPGAFSIGDTLTTGKKIQYEGIPTFSPELFNWIRNPNPSKQKNFKKGIDQLREEGAVQVLWSTSDFDIDPVLAAVGALQFEVVASRLKTEYGVDSSYEALPYSVARWIDGGWDVADTMKGQTYNGQFFKDSQDRPVLLVKNQWALETIMEKFPDVNFLDVAPL</sequence>
<keyword evidence="3" id="KW-0963">Cytoplasm</keyword>
<dbReference type="Gene3D" id="3.40.50.300">
    <property type="entry name" value="P-loop containing nucleotide triphosphate hydrolases"/>
    <property type="match status" value="1"/>
</dbReference>
<dbReference type="GO" id="GO:0005525">
    <property type="term" value="F:GTP binding"/>
    <property type="evidence" value="ECO:0007669"/>
    <property type="project" value="UniProtKB-KW"/>
</dbReference>
<dbReference type="PRINTS" id="PR00315">
    <property type="entry name" value="ELONGATNFCT"/>
</dbReference>
<evidence type="ECO:0000256" key="4">
    <source>
        <dbReference type="ARBA" id="ARBA00022741"/>
    </source>
</evidence>
<evidence type="ECO:0000256" key="5">
    <source>
        <dbReference type="ARBA" id="ARBA00022917"/>
    </source>
</evidence>
<dbReference type="Gene3D" id="2.40.30.10">
    <property type="entry name" value="Translation factors"/>
    <property type="match status" value="1"/>
</dbReference>
<dbReference type="GO" id="GO:0016150">
    <property type="term" value="F:translation release factor activity, codon nonspecific"/>
    <property type="evidence" value="ECO:0007669"/>
    <property type="project" value="TreeGrafter"/>
</dbReference>
<dbReference type="SUPFAM" id="SSF50447">
    <property type="entry name" value="Translation proteins"/>
    <property type="match status" value="1"/>
</dbReference>
<dbReference type="Pfam" id="PF16658">
    <property type="entry name" value="RF3_C"/>
    <property type="match status" value="1"/>
</dbReference>
<dbReference type="FunFam" id="3.40.50.300:FF:000542">
    <property type="entry name" value="Peptide chain release factor 3"/>
    <property type="match status" value="1"/>
</dbReference>
<dbReference type="GO" id="GO:0005829">
    <property type="term" value="C:cytosol"/>
    <property type="evidence" value="ECO:0007669"/>
    <property type="project" value="TreeGrafter"/>
</dbReference>
<dbReference type="InterPro" id="IPR032090">
    <property type="entry name" value="RF3_C"/>
</dbReference>
<evidence type="ECO:0000256" key="8">
    <source>
        <dbReference type="SAM" id="SignalP"/>
    </source>
</evidence>
<comment type="similarity">
    <text evidence="2">Belongs to the TRAFAC class translation factor GTPase superfamily. Classic translation factor GTPase family. PrfC subfamily.</text>
</comment>
<dbReference type="FunFam" id="2.40.30.10:FF:000040">
    <property type="entry name" value="Peptide chain release factor 3"/>
    <property type="match status" value="1"/>
</dbReference>
<dbReference type="Pfam" id="PF22042">
    <property type="entry name" value="EF-G_D2"/>
    <property type="match status" value="1"/>
</dbReference>
<dbReference type="InterPro" id="IPR000795">
    <property type="entry name" value="T_Tr_GTP-bd_dom"/>
</dbReference>
<evidence type="ECO:0000313" key="10">
    <source>
        <dbReference type="EMBL" id="CAD8752149.1"/>
    </source>
</evidence>
<reference evidence="10" key="1">
    <citation type="submission" date="2021-01" db="EMBL/GenBank/DDBJ databases">
        <authorList>
            <person name="Corre E."/>
            <person name="Pelletier E."/>
            <person name="Niang G."/>
            <person name="Scheremetjew M."/>
            <person name="Finn R."/>
            <person name="Kale V."/>
            <person name="Holt S."/>
            <person name="Cochrane G."/>
            <person name="Meng A."/>
            <person name="Brown T."/>
            <person name="Cohen L."/>
        </authorList>
    </citation>
    <scope>NUCLEOTIDE SEQUENCE</scope>
    <source>
        <strain evidence="10">CCMP441</strain>
    </source>
</reference>
<keyword evidence="6" id="KW-0342">GTP-binding</keyword>
<dbReference type="NCBIfam" id="NF001964">
    <property type="entry name" value="PRK00741.1"/>
    <property type="match status" value="1"/>
</dbReference>
<feature type="domain" description="Tr-type G" evidence="9">
    <location>
        <begin position="77"/>
        <end position="347"/>
    </location>
</feature>
<dbReference type="PROSITE" id="PS00301">
    <property type="entry name" value="G_TR_1"/>
    <property type="match status" value="1"/>
</dbReference>
<dbReference type="InterPro" id="IPR035647">
    <property type="entry name" value="EFG_III/V"/>
</dbReference>
<dbReference type="HAMAP" id="MF_00072">
    <property type="entry name" value="Rel_fac_3"/>
    <property type="match status" value="1"/>
</dbReference>
<dbReference type="InterPro" id="IPR041732">
    <property type="entry name" value="RF3_GTP-bd"/>
</dbReference>
<dbReference type="Gene3D" id="3.30.70.3280">
    <property type="entry name" value="Peptide chain release factor 3, domain III"/>
    <property type="match status" value="1"/>
</dbReference>
<feature type="compositionally biased region" description="Low complexity" evidence="7">
    <location>
        <begin position="54"/>
        <end position="69"/>
    </location>
</feature>
<dbReference type="InterPro" id="IPR031157">
    <property type="entry name" value="G_TR_CS"/>
</dbReference>
<feature type="chain" id="PRO_5030621877" description="Tr-type G domain-containing protein" evidence="8">
    <location>
        <begin position="24"/>
        <end position="598"/>
    </location>
</feature>
<gene>
    <name evidence="10" type="ORF">HAND1043_LOCUS18655</name>
</gene>
<feature type="signal peptide" evidence="8">
    <location>
        <begin position="1"/>
        <end position="23"/>
    </location>
</feature>
<dbReference type="CDD" id="cd03689">
    <property type="entry name" value="RF3_II"/>
    <property type="match status" value="1"/>
</dbReference>
<comment type="subcellular location">
    <subcellularLocation>
        <location evidence="1">Cytoplasm</location>
    </subcellularLocation>
</comment>
<dbReference type="InterPro" id="IPR053905">
    <property type="entry name" value="EF-G-like_DII"/>
</dbReference>
<keyword evidence="4" id="KW-0547">Nucleotide-binding</keyword>